<dbReference type="Proteomes" id="UP000002494">
    <property type="component" value="Chromosome 10"/>
</dbReference>
<evidence type="ECO:0000256" key="1">
    <source>
        <dbReference type="ARBA" id="ARBA00004141"/>
    </source>
</evidence>
<feature type="transmembrane region" description="Helical" evidence="6">
    <location>
        <begin position="72"/>
        <end position="90"/>
    </location>
</feature>
<dbReference type="SMART" id="SM00213">
    <property type="entry name" value="UBQ"/>
    <property type="match status" value="1"/>
</dbReference>
<dbReference type="OrthoDB" id="161999at2759"/>
<gene>
    <name evidence="8 10" type="primary">Tmub2</name>
</gene>
<dbReference type="PROSITE" id="PS50053">
    <property type="entry name" value="UBIQUITIN_2"/>
    <property type="match status" value="1"/>
</dbReference>
<dbReference type="CTD" id="79089"/>
<proteinExistence type="evidence at protein level"/>
<protein>
    <submittedName>
        <fullName evidence="8">Transmembrane and ubiquitin-like domain containing 2</fullName>
    </submittedName>
</protein>
<feature type="domain" description="Ubiquitin-like" evidence="7">
    <location>
        <begin position="209"/>
        <end position="282"/>
    </location>
</feature>
<reference evidence="8" key="1">
    <citation type="submission" date="2024-01" db="EMBL/GenBank/DDBJ databases">
        <title>GRCr8: a new rat reference genome assembly contstructed from accurate long reads and long range scaffolding.</title>
        <authorList>
            <person name="Doris P.A."/>
            <person name="Kalbfleisch T."/>
            <person name="Li K."/>
            <person name="Howe K."/>
            <person name="Wood J."/>
        </authorList>
    </citation>
    <scope>NUCLEOTIDE SEQUENCE [LARGE SCALE GENOMIC DNA]</scope>
    <source>
        <strain evidence="8">Brown Norway</strain>
    </source>
</reference>
<feature type="region of interest" description="Disordered" evidence="5">
    <location>
        <begin position="1"/>
        <end position="27"/>
    </location>
</feature>
<dbReference type="RefSeq" id="XP_006247393.1">
    <property type="nucleotide sequence ID" value="XM_006247331.5"/>
</dbReference>
<dbReference type="PANTHER" id="PTHR14557">
    <property type="entry name" value="PROTEIN C7ORF21"/>
    <property type="match status" value="1"/>
</dbReference>
<dbReference type="CDD" id="cd17132">
    <property type="entry name" value="Ubl_TMUB2"/>
    <property type="match status" value="1"/>
</dbReference>
<keyword evidence="3 6" id="KW-1133">Transmembrane helix</keyword>
<name>A0A8L2QQ50_RAT</name>
<dbReference type="AlphaFoldDB" id="A0A8L2QQ50"/>
<evidence type="ECO:0000256" key="4">
    <source>
        <dbReference type="ARBA" id="ARBA00023136"/>
    </source>
</evidence>
<feature type="transmembrane region" description="Helical" evidence="6">
    <location>
        <begin position="300"/>
        <end position="322"/>
    </location>
</feature>
<evidence type="ECO:0000313" key="8">
    <source>
        <dbReference type="Ensembl" id="ENSRNOP00000052057.3"/>
    </source>
</evidence>
<evidence type="ECO:0007829" key="11">
    <source>
        <dbReference type="PeptideAtlas" id="A0A8L2QQ50"/>
    </source>
</evidence>
<accession>A0A8L2QQ50</accession>
<reference evidence="8" key="2">
    <citation type="submission" date="2025-08" db="UniProtKB">
        <authorList>
            <consortium name="Ensembl"/>
        </authorList>
    </citation>
    <scope>IDENTIFICATION</scope>
    <source>
        <strain evidence="8">Brown Norway</strain>
    </source>
</reference>
<dbReference type="Gene3D" id="3.10.20.90">
    <property type="entry name" value="Phosphatidylinositol 3-kinase Catalytic Subunit, Chain A, domain 1"/>
    <property type="match status" value="1"/>
</dbReference>
<keyword evidence="11" id="KW-1267">Proteomics identification</keyword>
<evidence type="ECO:0000313" key="10">
    <source>
        <dbReference type="RGD" id="1304758"/>
    </source>
</evidence>
<evidence type="ECO:0000259" key="7">
    <source>
        <dbReference type="PROSITE" id="PS50053"/>
    </source>
</evidence>
<keyword evidence="9" id="KW-1185">Reference proteome</keyword>
<evidence type="ECO:0000256" key="5">
    <source>
        <dbReference type="SAM" id="MobiDB-lite"/>
    </source>
</evidence>
<evidence type="ECO:0000256" key="6">
    <source>
        <dbReference type="SAM" id="Phobius"/>
    </source>
</evidence>
<keyword evidence="2 6" id="KW-0812">Transmembrane</keyword>
<comment type="subcellular location">
    <subcellularLocation>
        <location evidence="1">Membrane</location>
        <topology evidence="1">Multi-pass membrane protein</topology>
    </subcellularLocation>
</comment>
<keyword evidence="4 6" id="KW-0472">Membrane</keyword>
<evidence type="ECO:0000313" key="9">
    <source>
        <dbReference type="Proteomes" id="UP000002494"/>
    </source>
</evidence>
<organism evidence="8 9">
    <name type="scientific">Rattus norvegicus</name>
    <name type="common">Rat</name>
    <dbReference type="NCBI Taxonomy" id="10116"/>
    <lineage>
        <taxon>Eukaryota</taxon>
        <taxon>Metazoa</taxon>
        <taxon>Chordata</taxon>
        <taxon>Craniata</taxon>
        <taxon>Vertebrata</taxon>
        <taxon>Euteleostomi</taxon>
        <taxon>Mammalia</taxon>
        <taxon>Eutheria</taxon>
        <taxon>Euarchontoglires</taxon>
        <taxon>Glires</taxon>
        <taxon>Rodentia</taxon>
        <taxon>Myomorpha</taxon>
        <taxon>Muroidea</taxon>
        <taxon>Muridae</taxon>
        <taxon>Murinae</taxon>
        <taxon>Rattus</taxon>
    </lineage>
</organism>
<feature type="transmembrane region" description="Helical" evidence="6">
    <location>
        <begin position="329"/>
        <end position="353"/>
    </location>
</feature>
<dbReference type="GeneID" id="303567"/>
<feature type="compositionally biased region" description="Basic and acidic residues" evidence="5">
    <location>
        <begin position="131"/>
        <end position="147"/>
    </location>
</feature>
<reference evidence="8" key="3">
    <citation type="submission" date="2025-09" db="UniProtKB">
        <authorList>
            <consortium name="Ensembl"/>
        </authorList>
    </citation>
    <scope>IDENTIFICATION</scope>
    <source>
        <strain evidence="8">Brown Norway</strain>
    </source>
</reference>
<dbReference type="GeneTree" id="ENSGT00390000014069"/>
<evidence type="ECO:0000256" key="2">
    <source>
        <dbReference type="ARBA" id="ARBA00022692"/>
    </source>
</evidence>
<sequence length="355" mass="38083">MLTASEKSRKRSEPGQNPELPAPPLTPTERRVQRLPWRSQNIYPGFVSVDPVSSQAMELSDVTLIEGVGNEVMVVAGVVVLTLALVLAWLSTYVADSSNSQLLGTIVSAGDTSVLHLGHVDQLVNQGTPEPTEHPHPSGGSDDKAEETSDSGGDTTGEPGARGDMEPSLEHLLDIQGLPKRQAGLESSRPEASLGLDDSTCLSPSPSLINVRLKFLNDTEELAVARPEDTVGTLKSKYFPGQESQMKLIYQGRLLQDPARTLSSLNITNNCVIHCHRSPPGAAVSGPSTSLTPTTEQSSLGVNVGSLMVPVFVVLLGVVWYFRINYRQFFTAPATVSLVGVTVFFSFLVFGMYGR</sequence>
<dbReference type="InterPro" id="IPR000626">
    <property type="entry name" value="Ubiquitin-like_dom"/>
</dbReference>
<feature type="region of interest" description="Disordered" evidence="5">
    <location>
        <begin position="124"/>
        <end position="166"/>
    </location>
</feature>
<evidence type="ECO:0000256" key="3">
    <source>
        <dbReference type="ARBA" id="ARBA00022989"/>
    </source>
</evidence>
<dbReference type="OMA" id="MGNLMIP"/>
<dbReference type="Ensembl" id="ENSRNOT00000055185.4">
    <property type="protein sequence ID" value="ENSRNOP00000052057.3"/>
    <property type="gene ID" value="ENSRNOG00000020916.9"/>
</dbReference>
<dbReference type="GO" id="GO:0036503">
    <property type="term" value="P:ERAD pathway"/>
    <property type="evidence" value="ECO:0007669"/>
    <property type="project" value="InterPro"/>
</dbReference>
<dbReference type="SUPFAM" id="SSF54236">
    <property type="entry name" value="Ubiquitin-like"/>
    <property type="match status" value="1"/>
</dbReference>
<dbReference type="PANTHER" id="PTHR14557:SF4">
    <property type="entry name" value="TRANSMEMBRANE AND UBIQUITIN-LIKE DOMAIN-CONTAINING PROTEIN 2"/>
    <property type="match status" value="1"/>
</dbReference>
<dbReference type="RGD" id="1304758">
    <property type="gene designation" value="Tmub2"/>
</dbReference>
<dbReference type="Pfam" id="PF00240">
    <property type="entry name" value="ubiquitin"/>
    <property type="match status" value="1"/>
</dbReference>
<feature type="region of interest" description="Disordered" evidence="5">
    <location>
        <begin position="182"/>
        <end position="201"/>
    </location>
</feature>
<dbReference type="GO" id="GO:0016020">
    <property type="term" value="C:membrane"/>
    <property type="evidence" value="ECO:0007669"/>
    <property type="project" value="UniProtKB-SubCell"/>
</dbReference>
<dbReference type="InterPro" id="IPR029071">
    <property type="entry name" value="Ubiquitin-like_domsf"/>
</dbReference>
<dbReference type="InterPro" id="IPR040352">
    <property type="entry name" value="TMUB1/2"/>
</dbReference>